<feature type="domain" description="Cytochrome c" evidence="8">
    <location>
        <begin position="27"/>
        <end position="102"/>
    </location>
</feature>
<dbReference type="PIRSF" id="PIRSF000025">
    <property type="entry name" value="Cytc_Bsub_c550"/>
    <property type="match status" value="1"/>
</dbReference>
<accession>A0ABU6DJR4</accession>
<keyword evidence="1" id="KW-0813">Transport</keyword>
<evidence type="ECO:0000259" key="8">
    <source>
        <dbReference type="PROSITE" id="PS51007"/>
    </source>
</evidence>
<dbReference type="RefSeq" id="WP_325074617.1">
    <property type="nucleotide sequence ID" value="NZ_JAROBY010000059.1"/>
</dbReference>
<gene>
    <name evidence="9" type="ORF">P5G65_28060</name>
</gene>
<comment type="caution">
    <text evidence="9">The sequence shown here is derived from an EMBL/GenBank/DDBJ whole genome shotgun (WGS) entry which is preliminary data.</text>
</comment>
<reference evidence="9 10" key="1">
    <citation type="submission" date="2023-03" db="EMBL/GenBank/DDBJ databases">
        <title>Bacillus Genome Sequencing.</title>
        <authorList>
            <person name="Dunlap C."/>
        </authorList>
    </citation>
    <scope>NUCLEOTIDE SEQUENCE [LARGE SCALE GENOMIC DNA]</scope>
    <source>
        <strain evidence="9 10">NRS-1351</strain>
    </source>
</reference>
<dbReference type="PANTHER" id="PTHR37823">
    <property type="entry name" value="CYTOCHROME C-553-LIKE"/>
    <property type="match status" value="1"/>
</dbReference>
<dbReference type="InterPro" id="IPR012218">
    <property type="entry name" value="Cyt_c_BACSU-c550-type"/>
</dbReference>
<sequence length="102" mass="10494">VPTPTPAPASAAPTPSAKPQAADGGTTAAAQAEALFKNNCMACHGAGLEGDFGPNLTKVGSRKTKDEIVQQIIKGSGDMPPFQKTFKAEEIETLATWLAAKK</sequence>
<keyword evidence="10" id="KW-1185">Reference proteome</keyword>
<evidence type="ECO:0000256" key="2">
    <source>
        <dbReference type="ARBA" id="ARBA00022617"/>
    </source>
</evidence>
<dbReference type="PANTHER" id="PTHR37823:SF4">
    <property type="entry name" value="MENAQUINOL-CYTOCHROME C REDUCTASE CYTOCHROME B_C SUBUNIT"/>
    <property type="match status" value="1"/>
</dbReference>
<proteinExistence type="predicted"/>
<feature type="non-terminal residue" evidence="9">
    <location>
        <position position="1"/>
    </location>
</feature>
<evidence type="ECO:0000313" key="10">
    <source>
        <dbReference type="Proteomes" id="UP001355653"/>
    </source>
</evidence>
<dbReference type="PROSITE" id="PS51007">
    <property type="entry name" value="CYTC"/>
    <property type="match status" value="1"/>
</dbReference>
<dbReference type="InterPro" id="IPR051811">
    <property type="entry name" value="Cytochrome_c550/c551-like"/>
</dbReference>
<keyword evidence="4" id="KW-0249">Electron transport</keyword>
<keyword evidence="3 6" id="KW-0479">Metal-binding</keyword>
<dbReference type="InterPro" id="IPR009056">
    <property type="entry name" value="Cyt_c-like_dom"/>
</dbReference>
<evidence type="ECO:0000256" key="3">
    <source>
        <dbReference type="ARBA" id="ARBA00022723"/>
    </source>
</evidence>
<keyword evidence="2 6" id="KW-0349">Heme</keyword>
<protein>
    <submittedName>
        <fullName evidence="9">Cytochrome c</fullName>
    </submittedName>
</protein>
<dbReference type="Proteomes" id="UP001355653">
    <property type="component" value="Unassembled WGS sequence"/>
</dbReference>
<dbReference type="InterPro" id="IPR036909">
    <property type="entry name" value="Cyt_c-like_dom_sf"/>
</dbReference>
<evidence type="ECO:0000256" key="6">
    <source>
        <dbReference type="PROSITE-ProRule" id="PRU00433"/>
    </source>
</evidence>
<evidence type="ECO:0000256" key="1">
    <source>
        <dbReference type="ARBA" id="ARBA00022448"/>
    </source>
</evidence>
<evidence type="ECO:0000256" key="7">
    <source>
        <dbReference type="SAM" id="MobiDB-lite"/>
    </source>
</evidence>
<dbReference type="EMBL" id="JAROBY010000059">
    <property type="protein sequence ID" value="MEB4797761.1"/>
    <property type="molecule type" value="Genomic_DNA"/>
</dbReference>
<feature type="region of interest" description="Disordered" evidence="7">
    <location>
        <begin position="1"/>
        <end position="26"/>
    </location>
</feature>
<name>A0ABU6DJR4_9BACL</name>
<feature type="compositionally biased region" description="Low complexity" evidence="7">
    <location>
        <begin position="8"/>
        <end position="26"/>
    </location>
</feature>
<dbReference type="Pfam" id="PF13442">
    <property type="entry name" value="Cytochrome_CBB3"/>
    <property type="match status" value="1"/>
</dbReference>
<evidence type="ECO:0000256" key="4">
    <source>
        <dbReference type="ARBA" id="ARBA00022982"/>
    </source>
</evidence>
<dbReference type="Gene3D" id="1.10.760.10">
    <property type="entry name" value="Cytochrome c-like domain"/>
    <property type="match status" value="1"/>
</dbReference>
<evidence type="ECO:0000256" key="5">
    <source>
        <dbReference type="ARBA" id="ARBA00023004"/>
    </source>
</evidence>
<organism evidence="9 10">
    <name type="scientific">Paenibacillus chondroitinus</name>
    <dbReference type="NCBI Taxonomy" id="59842"/>
    <lineage>
        <taxon>Bacteria</taxon>
        <taxon>Bacillati</taxon>
        <taxon>Bacillota</taxon>
        <taxon>Bacilli</taxon>
        <taxon>Bacillales</taxon>
        <taxon>Paenibacillaceae</taxon>
        <taxon>Paenibacillus</taxon>
    </lineage>
</organism>
<evidence type="ECO:0000313" key="9">
    <source>
        <dbReference type="EMBL" id="MEB4797761.1"/>
    </source>
</evidence>
<dbReference type="SUPFAM" id="SSF46626">
    <property type="entry name" value="Cytochrome c"/>
    <property type="match status" value="1"/>
</dbReference>
<keyword evidence="5 6" id="KW-0408">Iron</keyword>